<comment type="caution">
    <text evidence="1">The sequence shown here is derived from an EMBL/GenBank/DDBJ whole genome shotgun (WGS) entry which is preliminary data.</text>
</comment>
<dbReference type="AlphaFoldDB" id="A0A9N9BHV9"/>
<sequence length="157" mass="17624">MVNLKDALRYVFQESSCLGLQLKMGGKFLLKLNIGERPIANKKRLKSVISTGNQPFEFGLVGLKSFKAFGFVRLGSLGALFRTPLTDYRKLANDIRVHGSKESNIYASVWVIKPLRVMKVILDPKDGELCLNRVKLEGTLVEARSGSDVQIDRQIWV</sequence>
<protein>
    <submittedName>
        <fullName evidence="1">13485_t:CDS:1</fullName>
    </submittedName>
</protein>
<reference evidence="1" key="1">
    <citation type="submission" date="2021-06" db="EMBL/GenBank/DDBJ databases">
        <authorList>
            <person name="Kallberg Y."/>
            <person name="Tangrot J."/>
            <person name="Rosling A."/>
        </authorList>
    </citation>
    <scope>NUCLEOTIDE SEQUENCE</scope>
    <source>
        <strain evidence="1">87-6 pot B 2015</strain>
    </source>
</reference>
<proteinExistence type="predicted"/>
<dbReference type="Proteomes" id="UP000789375">
    <property type="component" value="Unassembled WGS sequence"/>
</dbReference>
<keyword evidence="2" id="KW-1185">Reference proteome</keyword>
<evidence type="ECO:0000313" key="1">
    <source>
        <dbReference type="EMBL" id="CAG8564567.1"/>
    </source>
</evidence>
<evidence type="ECO:0000313" key="2">
    <source>
        <dbReference type="Proteomes" id="UP000789375"/>
    </source>
</evidence>
<gene>
    <name evidence="1" type="ORF">FMOSSE_LOCUS7134</name>
</gene>
<name>A0A9N9BHV9_FUNMO</name>
<organism evidence="1 2">
    <name type="scientific">Funneliformis mosseae</name>
    <name type="common">Endomycorrhizal fungus</name>
    <name type="synonym">Glomus mosseae</name>
    <dbReference type="NCBI Taxonomy" id="27381"/>
    <lineage>
        <taxon>Eukaryota</taxon>
        <taxon>Fungi</taxon>
        <taxon>Fungi incertae sedis</taxon>
        <taxon>Mucoromycota</taxon>
        <taxon>Glomeromycotina</taxon>
        <taxon>Glomeromycetes</taxon>
        <taxon>Glomerales</taxon>
        <taxon>Glomeraceae</taxon>
        <taxon>Funneliformis</taxon>
    </lineage>
</organism>
<accession>A0A9N9BHV9</accession>
<dbReference type="EMBL" id="CAJVPP010001608">
    <property type="protein sequence ID" value="CAG8564567.1"/>
    <property type="molecule type" value="Genomic_DNA"/>
</dbReference>